<feature type="transmembrane region" description="Helical" evidence="7">
    <location>
        <begin position="103"/>
        <end position="120"/>
    </location>
</feature>
<keyword evidence="5 7" id="KW-1133">Transmembrane helix</keyword>
<accession>A0ABP8KBL1</accession>
<gene>
    <name evidence="8" type="ORF">GCM10023147_44890</name>
</gene>
<organism evidence="8 9">
    <name type="scientific">Tsukamurella soli</name>
    <dbReference type="NCBI Taxonomy" id="644556"/>
    <lineage>
        <taxon>Bacteria</taxon>
        <taxon>Bacillati</taxon>
        <taxon>Actinomycetota</taxon>
        <taxon>Actinomycetes</taxon>
        <taxon>Mycobacteriales</taxon>
        <taxon>Tsukamurellaceae</taxon>
        <taxon>Tsukamurella</taxon>
    </lineage>
</organism>
<evidence type="ECO:0000256" key="4">
    <source>
        <dbReference type="ARBA" id="ARBA00022692"/>
    </source>
</evidence>
<comment type="subcellular location">
    <subcellularLocation>
        <location evidence="1">Cell membrane</location>
        <topology evidence="1">Multi-pass membrane protein</topology>
    </subcellularLocation>
</comment>
<evidence type="ECO:0008006" key="10">
    <source>
        <dbReference type="Google" id="ProtNLM"/>
    </source>
</evidence>
<dbReference type="PANTHER" id="PTHR34184:SF4">
    <property type="entry name" value="UPF0718 PROTEIN YCGR"/>
    <property type="match status" value="1"/>
</dbReference>
<feature type="transmembrane region" description="Helical" evidence="7">
    <location>
        <begin position="41"/>
        <end position="62"/>
    </location>
</feature>
<dbReference type="EMBL" id="BAABFR010000109">
    <property type="protein sequence ID" value="GAA4403448.1"/>
    <property type="molecule type" value="Genomic_DNA"/>
</dbReference>
<sequence>MWVAIGRPEWIRRSRPAVTSELPTTLRARLALGAATAREDLVEAGSFLALGAAFAAALHVLVPQDWYRNLAGNMLPAGVVMVALAIVLALCSEADAFVTASTSALPLMPRIVFLVVGPAVDVELMTMQAGTDGRGFVARFAPLALLVTVVCGTAAGTAILGWR</sequence>
<protein>
    <recommendedName>
        <fullName evidence="10">Permease</fullName>
    </recommendedName>
</protein>
<keyword evidence="6 7" id="KW-0472">Membrane</keyword>
<name>A0ABP8KBL1_9ACTN</name>
<dbReference type="InterPro" id="IPR052923">
    <property type="entry name" value="UPF0718"/>
</dbReference>
<evidence type="ECO:0000256" key="7">
    <source>
        <dbReference type="SAM" id="Phobius"/>
    </source>
</evidence>
<keyword evidence="3" id="KW-1003">Cell membrane</keyword>
<dbReference type="InterPro" id="IPR005524">
    <property type="entry name" value="DUF318"/>
</dbReference>
<keyword evidence="9" id="KW-1185">Reference proteome</keyword>
<evidence type="ECO:0000313" key="8">
    <source>
        <dbReference type="EMBL" id="GAA4403448.1"/>
    </source>
</evidence>
<evidence type="ECO:0000313" key="9">
    <source>
        <dbReference type="Proteomes" id="UP001500635"/>
    </source>
</evidence>
<evidence type="ECO:0000256" key="2">
    <source>
        <dbReference type="ARBA" id="ARBA00006386"/>
    </source>
</evidence>
<keyword evidence="4 7" id="KW-0812">Transmembrane</keyword>
<evidence type="ECO:0000256" key="3">
    <source>
        <dbReference type="ARBA" id="ARBA00022475"/>
    </source>
</evidence>
<proteinExistence type="inferred from homology"/>
<evidence type="ECO:0000256" key="1">
    <source>
        <dbReference type="ARBA" id="ARBA00004651"/>
    </source>
</evidence>
<evidence type="ECO:0000256" key="5">
    <source>
        <dbReference type="ARBA" id="ARBA00022989"/>
    </source>
</evidence>
<feature type="transmembrane region" description="Helical" evidence="7">
    <location>
        <begin position="74"/>
        <end position="91"/>
    </location>
</feature>
<evidence type="ECO:0000256" key="6">
    <source>
        <dbReference type="ARBA" id="ARBA00023136"/>
    </source>
</evidence>
<dbReference type="Pfam" id="PF03773">
    <property type="entry name" value="ArsP_1"/>
    <property type="match status" value="1"/>
</dbReference>
<reference evidence="9" key="1">
    <citation type="journal article" date="2019" name="Int. J. Syst. Evol. Microbiol.">
        <title>The Global Catalogue of Microorganisms (GCM) 10K type strain sequencing project: providing services to taxonomists for standard genome sequencing and annotation.</title>
        <authorList>
            <consortium name="The Broad Institute Genomics Platform"/>
            <consortium name="The Broad Institute Genome Sequencing Center for Infectious Disease"/>
            <person name="Wu L."/>
            <person name="Ma J."/>
        </authorList>
    </citation>
    <scope>NUCLEOTIDE SEQUENCE [LARGE SCALE GENOMIC DNA]</scope>
    <source>
        <strain evidence="9">JCM 17688</strain>
    </source>
</reference>
<comment type="caution">
    <text evidence="8">The sequence shown here is derived from an EMBL/GenBank/DDBJ whole genome shotgun (WGS) entry which is preliminary data.</text>
</comment>
<comment type="similarity">
    <text evidence="2">Belongs to the UPF0718 family.</text>
</comment>
<dbReference type="Proteomes" id="UP001500635">
    <property type="component" value="Unassembled WGS sequence"/>
</dbReference>
<dbReference type="PANTHER" id="PTHR34184">
    <property type="entry name" value="UPF0718 PROTEIN YCGR"/>
    <property type="match status" value="1"/>
</dbReference>
<feature type="transmembrane region" description="Helical" evidence="7">
    <location>
        <begin position="140"/>
        <end position="162"/>
    </location>
</feature>